<organism evidence="1 2">
    <name type="scientific">Alcaligenes xylosoxydans xylosoxydans</name>
    <name type="common">Achromobacter xylosoxidans</name>
    <dbReference type="NCBI Taxonomy" id="85698"/>
    <lineage>
        <taxon>Bacteria</taxon>
        <taxon>Pseudomonadati</taxon>
        <taxon>Pseudomonadota</taxon>
        <taxon>Betaproteobacteria</taxon>
        <taxon>Burkholderiales</taxon>
        <taxon>Alcaligenaceae</taxon>
        <taxon>Achromobacter</taxon>
    </lineage>
</organism>
<comment type="caution">
    <text evidence="1">The sequence shown here is derived from an EMBL/GenBank/DDBJ whole genome shotgun (WGS) entry which is preliminary data.</text>
</comment>
<protein>
    <submittedName>
        <fullName evidence="1">Multidrug transporter subunit MdtA</fullName>
    </submittedName>
</protein>
<dbReference type="EMBL" id="QVXO01000103">
    <property type="protein sequence ID" value="RPJ87781.1"/>
    <property type="molecule type" value="Genomic_DNA"/>
</dbReference>
<name>A0A424W3H1_ALCXX</name>
<dbReference type="PROSITE" id="PS51318">
    <property type="entry name" value="TAT"/>
    <property type="match status" value="1"/>
</dbReference>
<dbReference type="InterPro" id="IPR006311">
    <property type="entry name" value="TAT_signal"/>
</dbReference>
<reference evidence="1 2" key="1">
    <citation type="submission" date="2018-08" db="EMBL/GenBank/DDBJ databases">
        <title>Achromobacter xylosoxidans Genome sequencing and assembly.</title>
        <authorList>
            <person name="Wang R."/>
            <person name="Rensing C."/>
            <person name="Li Y."/>
        </authorList>
    </citation>
    <scope>NUCLEOTIDE SEQUENCE [LARGE SCALE GENOMIC DNA]</scope>
    <source>
        <strain evidence="1 2">GD003A</strain>
    </source>
</reference>
<proteinExistence type="predicted"/>
<evidence type="ECO:0000313" key="1">
    <source>
        <dbReference type="EMBL" id="RPJ87781.1"/>
    </source>
</evidence>
<gene>
    <name evidence="1" type="ORF">DY367_31125</name>
</gene>
<feature type="non-terminal residue" evidence="1">
    <location>
        <position position="55"/>
    </location>
</feature>
<accession>A0A424W3H1</accession>
<dbReference type="Proteomes" id="UP000285324">
    <property type="component" value="Unassembled WGS sequence"/>
</dbReference>
<sequence length="55" mass="5665">MPDSRPVSPPTRWTRRRLLGLALVLLVVAGIAWLALRPAAKPGAAGGPGGRPGGR</sequence>
<dbReference type="AlphaFoldDB" id="A0A424W3H1"/>
<evidence type="ECO:0000313" key="2">
    <source>
        <dbReference type="Proteomes" id="UP000285324"/>
    </source>
</evidence>